<keyword evidence="3" id="KW-1185">Reference proteome</keyword>
<sequence>MVISRARAFGCGLLAIGAVVALAAFNSFSCYGHDLATFVAANSLFVGPPLVPAVVCLAFPNPLRAVGACLFLAPWLLLAYYTDCVAPAAGGGASMVYVSVLLWGVPSAVAGALLAGPATRRLNIHVVR</sequence>
<dbReference type="EMBL" id="QLAG01000003">
    <property type="protein sequence ID" value="TLX64986.1"/>
    <property type="molecule type" value="Genomic_DNA"/>
</dbReference>
<dbReference type="RefSeq" id="WP_138406614.1">
    <property type="nucleotide sequence ID" value="NZ_QLAE01000002.1"/>
</dbReference>
<dbReference type="AlphaFoldDB" id="A0A5R9QI82"/>
<feature type="transmembrane region" description="Helical" evidence="1">
    <location>
        <begin position="94"/>
        <end position="115"/>
    </location>
</feature>
<evidence type="ECO:0000313" key="2">
    <source>
        <dbReference type="EMBL" id="TLX64986.1"/>
    </source>
</evidence>
<name>A0A5R9QI82_9GAMM</name>
<comment type="caution">
    <text evidence="2">The sequence shown here is derived from an EMBL/GenBank/DDBJ whole genome shotgun (WGS) entry which is preliminary data.</text>
</comment>
<proteinExistence type="predicted"/>
<keyword evidence="1" id="KW-1133">Transmembrane helix</keyword>
<feature type="transmembrane region" description="Helical" evidence="1">
    <location>
        <begin position="65"/>
        <end position="82"/>
    </location>
</feature>
<accession>A0A5R9QI82</accession>
<dbReference type="Proteomes" id="UP000306753">
    <property type="component" value="Unassembled WGS sequence"/>
</dbReference>
<keyword evidence="1" id="KW-0812">Transmembrane</keyword>
<reference evidence="2 3" key="1">
    <citation type="journal article" date="2017" name="Eur. J. Clin. Microbiol. Infect. Dis.">
        <title>Uncommonly isolated clinical Pseudomonas: identification and phylogenetic assignation.</title>
        <authorList>
            <person name="Mulet M."/>
            <person name="Gomila M."/>
            <person name="Ramirez A."/>
            <person name="Cardew S."/>
            <person name="Moore E.R."/>
            <person name="Lalucat J."/>
            <person name="Garcia-Valdes E."/>
        </authorList>
    </citation>
    <scope>NUCLEOTIDE SEQUENCE [LARGE SCALE GENOMIC DNA]</scope>
    <source>
        <strain evidence="2 3">SD129</strain>
    </source>
</reference>
<gene>
    <name evidence="2" type="ORF">DN820_03870</name>
</gene>
<feature type="transmembrane region" description="Helical" evidence="1">
    <location>
        <begin position="39"/>
        <end position="58"/>
    </location>
</feature>
<protein>
    <submittedName>
        <fullName evidence="2">Na+:solute symporter</fullName>
    </submittedName>
</protein>
<evidence type="ECO:0000313" key="3">
    <source>
        <dbReference type="Proteomes" id="UP000306753"/>
    </source>
</evidence>
<evidence type="ECO:0000256" key="1">
    <source>
        <dbReference type="SAM" id="Phobius"/>
    </source>
</evidence>
<organism evidence="2 3">
    <name type="scientific">Stutzerimonas nosocomialis</name>
    <dbReference type="NCBI Taxonomy" id="1056496"/>
    <lineage>
        <taxon>Bacteria</taxon>
        <taxon>Pseudomonadati</taxon>
        <taxon>Pseudomonadota</taxon>
        <taxon>Gammaproteobacteria</taxon>
        <taxon>Pseudomonadales</taxon>
        <taxon>Pseudomonadaceae</taxon>
        <taxon>Stutzerimonas</taxon>
    </lineage>
</organism>
<keyword evidence="1" id="KW-0472">Membrane</keyword>
<dbReference type="OrthoDB" id="5985703at2"/>